<evidence type="ECO:0000256" key="1">
    <source>
        <dbReference type="ARBA" id="ARBA00022737"/>
    </source>
</evidence>
<evidence type="ECO:0008006" key="5">
    <source>
        <dbReference type="Google" id="ProtNLM"/>
    </source>
</evidence>
<keyword evidence="4" id="KW-1185">Reference proteome</keyword>
<comment type="caution">
    <text evidence="3">The sequence shown here is derived from an EMBL/GenBank/DDBJ whole genome shotgun (WGS) entry which is preliminary data.</text>
</comment>
<proteinExistence type="predicted"/>
<dbReference type="InterPro" id="IPR045095">
    <property type="entry name" value="ACDP"/>
</dbReference>
<evidence type="ECO:0000313" key="3">
    <source>
        <dbReference type="EMBL" id="KAK2146224.1"/>
    </source>
</evidence>
<dbReference type="AlphaFoldDB" id="A0AAD9J4G5"/>
<evidence type="ECO:0000256" key="2">
    <source>
        <dbReference type="SAM" id="Phobius"/>
    </source>
</evidence>
<feature type="transmembrane region" description="Helical" evidence="2">
    <location>
        <begin position="139"/>
        <end position="169"/>
    </location>
</feature>
<dbReference type="PANTHER" id="PTHR12064">
    <property type="entry name" value="METAL TRANSPORTER CNNM"/>
    <property type="match status" value="1"/>
</dbReference>
<name>A0AAD9J4G5_9ANNE</name>
<evidence type="ECO:0000313" key="4">
    <source>
        <dbReference type="Proteomes" id="UP001208570"/>
    </source>
</evidence>
<keyword evidence="1" id="KW-0677">Repeat</keyword>
<dbReference type="EMBL" id="JAODUP010000623">
    <property type="protein sequence ID" value="KAK2146224.1"/>
    <property type="molecule type" value="Genomic_DNA"/>
</dbReference>
<dbReference type="GO" id="GO:0010960">
    <property type="term" value="P:magnesium ion homeostasis"/>
    <property type="evidence" value="ECO:0007669"/>
    <property type="project" value="InterPro"/>
</dbReference>
<dbReference type="Gene3D" id="3.10.580.10">
    <property type="entry name" value="CBS-domain"/>
    <property type="match status" value="2"/>
</dbReference>
<dbReference type="GO" id="GO:0030026">
    <property type="term" value="P:intracellular manganese ion homeostasis"/>
    <property type="evidence" value="ECO:0007669"/>
    <property type="project" value="TreeGrafter"/>
</dbReference>
<dbReference type="GO" id="GO:0005737">
    <property type="term" value="C:cytoplasm"/>
    <property type="evidence" value="ECO:0007669"/>
    <property type="project" value="TreeGrafter"/>
</dbReference>
<feature type="transmembrane region" description="Helical" evidence="2">
    <location>
        <begin position="44"/>
        <end position="65"/>
    </location>
</feature>
<keyword evidence="2" id="KW-0472">Membrane</keyword>
<gene>
    <name evidence="3" type="ORF">LSH36_623g01065</name>
</gene>
<protein>
    <recommendedName>
        <fullName evidence="5">CNNM transmembrane domain-containing protein</fullName>
    </recommendedName>
</protein>
<dbReference type="SUPFAM" id="SSF54631">
    <property type="entry name" value="CBS-domain pair"/>
    <property type="match status" value="1"/>
</dbReference>
<feature type="transmembrane region" description="Helical" evidence="2">
    <location>
        <begin position="113"/>
        <end position="133"/>
    </location>
</feature>
<keyword evidence="2" id="KW-0812">Transmembrane</keyword>
<keyword evidence="2" id="KW-1133">Transmembrane helix</keyword>
<organism evidence="3 4">
    <name type="scientific">Paralvinella palmiformis</name>
    <dbReference type="NCBI Taxonomy" id="53620"/>
    <lineage>
        <taxon>Eukaryota</taxon>
        <taxon>Metazoa</taxon>
        <taxon>Spiralia</taxon>
        <taxon>Lophotrochozoa</taxon>
        <taxon>Annelida</taxon>
        <taxon>Polychaeta</taxon>
        <taxon>Sedentaria</taxon>
        <taxon>Canalipalpata</taxon>
        <taxon>Terebellida</taxon>
        <taxon>Terebelliformia</taxon>
        <taxon>Alvinellidae</taxon>
        <taxon>Paralvinella</taxon>
    </lineage>
</organism>
<reference evidence="3" key="1">
    <citation type="journal article" date="2023" name="Mol. Biol. Evol.">
        <title>Third-Generation Sequencing Reveals the Adaptive Role of the Epigenome in Three Deep-Sea Polychaetes.</title>
        <authorList>
            <person name="Perez M."/>
            <person name="Aroh O."/>
            <person name="Sun Y."/>
            <person name="Lan Y."/>
            <person name="Juniper S.K."/>
            <person name="Young C.R."/>
            <person name="Angers B."/>
            <person name="Qian P.Y."/>
        </authorList>
    </citation>
    <scope>NUCLEOTIDE SEQUENCE</scope>
    <source>
        <strain evidence="3">P08H-3</strain>
    </source>
</reference>
<accession>A0AAD9J4G5</accession>
<dbReference type="PANTHER" id="PTHR12064:SF97">
    <property type="entry name" value="METAL TRANSPORTER CNNM-5"/>
    <property type="match status" value="1"/>
</dbReference>
<dbReference type="InterPro" id="IPR046342">
    <property type="entry name" value="CBS_dom_sf"/>
</dbReference>
<dbReference type="Proteomes" id="UP001208570">
    <property type="component" value="Unassembled WGS sequence"/>
</dbReference>
<sequence length="389" mass="42824">MTAITNKTAEASVINCIFQADMLICNGTEFTLRLTPLTYLDHIFWMYLIMYIVLTIFAGIVIFSVDYNDGTNEPDDAQENRQHTVGISVKESGSRNQKKHVARILPLVRRHHLLLVTLLLSNAVAVETMPIFLDRISNPLTAVLVSVTVVLFFGELVYLLIGMCFVVTYPIAKLLDCMLGCDNELLFGKAELKVLVDLLSPGGMGGKDELTFDEVLIIKGALELGDKTVKDAMVSLENVFMLDIESKLDNETINKVIEAAHSRIPIYEGCPENIVAVLLVKTLIAVCNQAEQYDVFRQKGLAASVVSVSRRSFRFQNACGIITLEDVLEELLQEDIIDETDVYVDVRNGAKIAGTKLALTKSLPLFSNASTKSASIHLVPAGSSRPHSS</sequence>